<name>A0A1H7QHP3_9RHOB</name>
<proteinExistence type="inferred from homology"/>
<gene>
    <name evidence="9" type="ORF">SAMN05443999_105268</name>
</gene>
<evidence type="ECO:0000256" key="7">
    <source>
        <dbReference type="RuleBase" id="RU369079"/>
    </source>
</evidence>
<dbReference type="GO" id="GO:0022857">
    <property type="term" value="F:transmembrane transporter activity"/>
    <property type="evidence" value="ECO:0007669"/>
    <property type="project" value="UniProtKB-UniRule"/>
</dbReference>
<comment type="caution">
    <text evidence="7">Lacks conserved residue(s) required for the propagation of feature annotation.</text>
</comment>
<protein>
    <recommendedName>
        <fullName evidence="7">TRAP transporter small permease protein</fullName>
    </recommendedName>
</protein>
<evidence type="ECO:0000256" key="1">
    <source>
        <dbReference type="ARBA" id="ARBA00004651"/>
    </source>
</evidence>
<dbReference type="Pfam" id="PF04290">
    <property type="entry name" value="DctQ"/>
    <property type="match status" value="1"/>
</dbReference>
<keyword evidence="4 7" id="KW-0812">Transmembrane</keyword>
<feature type="transmembrane region" description="Helical" evidence="7">
    <location>
        <begin position="102"/>
        <end position="126"/>
    </location>
</feature>
<accession>A0A1H7QHP3</accession>
<dbReference type="AlphaFoldDB" id="A0A1H7QHP3"/>
<comment type="subcellular location">
    <subcellularLocation>
        <location evidence="7">Cell inner membrane</location>
        <topology evidence="7">Multi-pass membrane protein</topology>
    </subcellularLocation>
    <subcellularLocation>
        <location evidence="1">Cell membrane</location>
        <topology evidence="1">Multi-pass membrane protein</topology>
    </subcellularLocation>
</comment>
<feature type="transmembrane region" description="Helical" evidence="7">
    <location>
        <begin position="291"/>
        <end position="313"/>
    </location>
</feature>
<evidence type="ECO:0000313" key="9">
    <source>
        <dbReference type="EMBL" id="SEL47075.1"/>
    </source>
</evidence>
<keyword evidence="2 7" id="KW-0813">Transport</keyword>
<comment type="function">
    <text evidence="7">Part of the tripartite ATP-independent periplasmic (TRAP) transport system.</text>
</comment>
<dbReference type="OrthoDB" id="9794346at2"/>
<dbReference type="RefSeq" id="WP_093035928.1">
    <property type="nucleotide sequence ID" value="NZ_FOAG01000005.1"/>
</dbReference>
<organism evidence="9 10">
    <name type="scientific">Roseovarius azorensis</name>
    <dbReference type="NCBI Taxonomy" id="1287727"/>
    <lineage>
        <taxon>Bacteria</taxon>
        <taxon>Pseudomonadati</taxon>
        <taxon>Pseudomonadota</taxon>
        <taxon>Alphaproteobacteria</taxon>
        <taxon>Rhodobacterales</taxon>
        <taxon>Roseobacteraceae</taxon>
        <taxon>Roseovarius</taxon>
    </lineage>
</organism>
<keyword evidence="5 7" id="KW-1133">Transmembrane helix</keyword>
<feature type="transmembrane region" description="Helical" evidence="7">
    <location>
        <begin position="63"/>
        <end position="82"/>
    </location>
</feature>
<keyword evidence="10" id="KW-1185">Reference proteome</keyword>
<dbReference type="Proteomes" id="UP000199582">
    <property type="component" value="Unassembled WGS sequence"/>
</dbReference>
<dbReference type="InterPro" id="IPR055348">
    <property type="entry name" value="DctQ"/>
</dbReference>
<evidence type="ECO:0000256" key="6">
    <source>
        <dbReference type="ARBA" id="ARBA00023136"/>
    </source>
</evidence>
<keyword evidence="6 7" id="KW-0472">Membrane</keyword>
<comment type="subunit">
    <text evidence="7">The complex comprises the extracytoplasmic solute receptor protein and the two transmembrane proteins.</text>
</comment>
<keyword evidence="7" id="KW-0997">Cell inner membrane</keyword>
<dbReference type="GO" id="GO:0005886">
    <property type="term" value="C:plasma membrane"/>
    <property type="evidence" value="ECO:0007669"/>
    <property type="project" value="UniProtKB-SubCell"/>
</dbReference>
<evidence type="ECO:0000259" key="8">
    <source>
        <dbReference type="Pfam" id="PF04290"/>
    </source>
</evidence>
<evidence type="ECO:0000256" key="3">
    <source>
        <dbReference type="ARBA" id="ARBA00022475"/>
    </source>
</evidence>
<sequence>MTLPDHTYSGHPPTAAVLTRVFGWTVLAVMAAFILNVVLTFFVKLPGAALILRGGAGDVSAWGWAQFMLYGLLPGAAAAYVARTRRRTLRADACTISAANGYLLRAAFWAVVIVGLSDAVISFLRVEGLLVAVAGSDLASDLSRSAYRGLHVHLPAIAAGALIACFGRTPGFHWLALLVVLAELLIVFSRFVFSYEQAFMADLVRLWYAALFLLASAYTMREDGHVRVDVLYAGFSRRGQGRINAWGAVVLGMTVAWTVLLVGMWSPTGIINAPLLIFETTLTGFGMQTKYLLAGLLGVFAVTMLIEFVASLFEAVADMRGDPGGREDHHVGAVA</sequence>
<dbReference type="STRING" id="1287727.SAMN05443999_105268"/>
<feature type="transmembrane region" description="Helical" evidence="7">
    <location>
        <begin position="146"/>
        <end position="167"/>
    </location>
</feature>
<keyword evidence="3" id="KW-1003">Cell membrane</keyword>
<evidence type="ECO:0000256" key="5">
    <source>
        <dbReference type="ARBA" id="ARBA00022989"/>
    </source>
</evidence>
<feature type="transmembrane region" description="Helical" evidence="7">
    <location>
        <begin position="199"/>
        <end position="218"/>
    </location>
</feature>
<reference evidence="9 10" key="1">
    <citation type="submission" date="2016-10" db="EMBL/GenBank/DDBJ databases">
        <authorList>
            <person name="de Groot N.N."/>
        </authorList>
    </citation>
    <scope>NUCLEOTIDE SEQUENCE [LARGE SCALE GENOMIC DNA]</scope>
    <source>
        <strain evidence="9 10">DSM 100674</strain>
    </source>
</reference>
<evidence type="ECO:0000256" key="4">
    <source>
        <dbReference type="ARBA" id="ARBA00022692"/>
    </source>
</evidence>
<evidence type="ECO:0000256" key="2">
    <source>
        <dbReference type="ARBA" id="ARBA00022448"/>
    </source>
</evidence>
<feature type="transmembrane region" description="Helical" evidence="7">
    <location>
        <begin position="174"/>
        <end position="193"/>
    </location>
</feature>
<evidence type="ECO:0000313" key="10">
    <source>
        <dbReference type="Proteomes" id="UP000199582"/>
    </source>
</evidence>
<comment type="similarity">
    <text evidence="7">Belongs to the TRAP transporter small permease family.</text>
</comment>
<feature type="transmembrane region" description="Helical" evidence="7">
    <location>
        <begin position="245"/>
        <end position="271"/>
    </location>
</feature>
<feature type="domain" description="Tripartite ATP-independent periplasmic transporters DctQ component" evidence="8">
    <location>
        <begin position="185"/>
        <end position="316"/>
    </location>
</feature>
<dbReference type="EMBL" id="FOAG01000005">
    <property type="protein sequence ID" value="SEL47075.1"/>
    <property type="molecule type" value="Genomic_DNA"/>
</dbReference>
<feature type="transmembrane region" description="Helical" evidence="7">
    <location>
        <begin position="21"/>
        <end position="43"/>
    </location>
</feature>